<dbReference type="InterPro" id="IPR032675">
    <property type="entry name" value="LRR_dom_sf"/>
</dbReference>
<evidence type="ECO:0008006" key="3">
    <source>
        <dbReference type="Google" id="ProtNLM"/>
    </source>
</evidence>
<reference evidence="1 2" key="1">
    <citation type="submission" date="2020-04" db="EMBL/GenBank/DDBJ databases">
        <authorList>
            <person name="Alioto T."/>
            <person name="Alioto T."/>
            <person name="Gomez Garrido J."/>
        </authorList>
    </citation>
    <scope>NUCLEOTIDE SEQUENCE [LARGE SCALE GENOMIC DNA]</scope>
</reference>
<proteinExistence type="predicted"/>
<dbReference type="EMBL" id="CADEPI010000504">
    <property type="protein sequence ID" value="CAB3386733.1"/>
    <property type="molecule type" value="Genomic_DNA"/>
</dbReference>
<dbReference type="Gene3D" id="3.80.10.10">
    <property type="entry name" value="Ribonuclease Inhibitor"/>
    <property type="match status" value="1"/>
</dbReference>
<gene>
    <name evidence="1" type="ORF">CLODIP_2_CD07583</name>
</gene>
<organism evidence="1 2">
    <name type="scientific">Cloeon dipterum</name>
    <dbReference type="NCBI Taxonomy" id="197152"/>
    <lineage>
        <taxon>Eukaryota</taxon>
        <taxon>Metazoa</taxon>
        <taxon>Ecdysozoa</taxon>
        <taxon>Arthropoda</taxon>
        <taxon>Hexapoda</taxon>
        <taxon>Insecta</taxon>
        <taxon>Pterygota</taxon>
        <taxon>Palaeoptera</taxon>
        <taxon>Ephemeroptera</taxon>
        <taxon>Pisciforma</taxon>
        <taxon>Baetidae</taxon>
        <taxon>Cloeon</taxon>
    </lineage>
</organism>
<evidence type="ECO:0000313" key="1">
    <source>
        <dbReference type="EMBL" id="CAB3386733.1"/>
    </source>
</evidence>
<comment type="caution">
    <text evidence="1">The sequence shown here is derived from an EMBL/GenBank/DDBJ whole genome shotgun (WGS) entry which is preliminary data.</text>
</comment>
<protein>
    <recommendedName>
        <fullName evidence="3">F-box domain-containing protein</fullName>
    </recommendedName>
</protein>
<dbReference type="AlphaFoldDB" id="A0A8S1E150"/>
<evidence type="ECO:0000313" key="2">
    <source>
        <dbReference type="Proteomes" id="UP000494165"/>
    </source>
</evidence>
<accession>A0A8S1E150</accession>
<name>A0A8S1E150_9INSE</name>
<dbReference type="SUPFAM" id="SSF52047">
    <property type="entry name" value="RNI-like"/>
    <property type="match status" value="1"/>
</dbReference>
<dbReference type="Proteomes" id="UP000494165">
    <property type="component" value="Unassembled WGS sequence"/>
</dbReference>
<sequence>MDSEQIVDLKLSFTKYLTGLERVESMVDGDSDSSLCNYLNWRDDLELPMEVSQLRYLHAHATENQLFHTRFPHVTHLTVFPNPNYGDANNQPIDSLEHFSHLESLRLVCGLREEYLQRLLNRHGANLRSLIIEQVEDHIVDLNFISARCQLLEVLDISTKFTISSKYLFPELKKLSLRCIEFDFDDIKLSYLLNIPNLEDLRIRDISIHTFDLDDLRGDCANMISNPPVLRQLEYLEISVWEDELFEDEIELARQYFKALNPNLHRFVSLYYPR</sequence>
<keyword evidence="2" id="KW-1185">Reference proteome</keyword>